<evidence type="ECO:0000256" key="1">
    <source>
        <dbReference type="SAM" id="SignalP"/>
    </source>
</evidence>
<accession>A0AAW1WVV0</accession>
<dbReference type="InterPro" id="IPR036291">
    <property type="entry name" value="NAD(P)-bd_dom_sf"/>
</dbReference>
<sequence length="197" mass="21988">MKMEGVRNKQVWMARLLMLVSLKYVALRKETIKVFVSAASGAVGQLVGQSAKLAGYYVVGTAGSKQKVDLLKNKLGFDEAFNYKEEENDLDATLKVLLNTRDHGRIAVCGMISQYNLAEHEGVWQIGLKRLRIHGFTHREYEHMAPNYLEFVLPHIRQGKIVYVEDIVEGLENGPAALVGLFTGRNFGKQVVAVAPQ</sequence>
<dbReference type="Proteomes" id="UP001457282">
    <property type="component" value="Unassembled WGS sequence"/>
</dbReference>
<dbReference type="PANTHER" id="PTHR43205:SF47">
    <property type="entry name" value="NADP-DEPENDENT ALKENAL DOUBLE BOND REDUCTASE"/>
    <property type="match status" value="1"/>
</dbReference>
<dbReference type="SUPFAM" id="SSF51735">
    <property type="entry name" value="NAD(P)-binding Rossmann-fold domains"/>
    <property type="match status" value="1"/>
</dbReference>
<dbReference type="Pfam" id="PF00107">
    <property type="entry name" value="ADH_zinc_N"/>
    <property type="match status" value="1"/>
</dbReference>
<gene>
    <name evidence="3" type="ORF">M0R45_025002</name>
</gene>
<evidence type="ECO:0000259" key="2">
    <source>
        <dbReference type="Pfam" id="PF00107"/>
    </source>
</evidence>
<dbReference type="GO" id="GO:0032440">
    <property type="term" value="F:2-alkenal reductase [NAD(P)H] activity"/>
    <property type="evidence" value="ECO:0007669"/>
    <property type="project" value="TreeGrafter"/>
</dbReference>
<keyword evidence="1" id="KW-0732">Signal</keyword>
<comment type="caution">
    <text evidence="3">The sequence shown here is derived from an EMBL/GenBank/DDBJ whole genome shotgun (WGS) entry which is preliminary data.</text>
</comment>
<dbReference type="EMBL" id="JBEDUW010000005">
    <property type="protein sequence ID" value="KAK9927836.1"/>
    <property type="molecule type" value="Genomic_DNA"/>
</dbReference>
<feature type="signal peptide" evidence="1">
    <location>
        <begin position="1"/>
        <end position="28"/>
    </location>
</feature>
<feature type="domain" description="Alcohol dehydrogenase-like C-terminal" evidence="2">
    <location>
        <begin position="42"/>
        <end position="97"/>
    </location>
</feature>
<name>A0AAW1WVV0_RUBAR</name>
<keyword evidence="4" id="KW-1185">Reference proteome</keyword>
<organism evidence="3 4">
    <name type="scientific">Rubus argutus</name>
    <name type="common">Southern blackberry</name>
    <dbReference type="NCBI Taxonomy" id="59490"/>
    <lineage>
        <taxon>Eukaryota</taxon>
        <taxon>Viridiplantae</taxon>
        <taxon>Streptophyta</taxon>
        <taxon>Embryophyta</taxon>
        <taxon>Tracheophyta</taxon>
        <taxon>Spermatophyta</taxon>
        <taxon>Magnoliopsida</taxon>
        <taxon>eudicotyledons</taxon>
        <taxon>Gunneridae</taxon>
        <taxon>Pentapetalae</taxon>
        <taxon>rosids</taxon>
        <taxon>fabids</taxon>
        <taxon>Rosales</taxon>
        <taxon>Rosaceae</taxon>
        <taxon>Rosoideae</taxon>
        <taxon>Rosoideae incertae sedis</taxon>
        <taxon>Rubus</taxon>
    </lineage>
</organism>
<reference evidence="3 4" key="1">
    <citation type="journal article" date="2023" name="G3 (Bethesda)">
        <title>A chromosome-length genome assembly and annotation of blackberry (Rubus argutus, cv. 'Hillquist').</title>
        <authorList>
            <person name="Bruna T."/>
            <person name="Aryal R."/>
            <person name="Dudchenko O."/>
            <person name="Sargent D.J."/>
            <person name="Mead D."/>
            <person name="Buti M."/>
            <person name="Cavallini A."/>
            <person name="Hytonen T."/>
            <person name="Andres J."/>
            <person name="Pham M."/>
            <person name="Weisz D."/>
            <person name="Mascagni F."/>
            <person name="Usai G."/>
            <person name="Natali L."/>
            <person name="Bassil N."/>
            <person name="Fernandez G.E."/>
            <person name="Lomsadze A."/>
            <person name="Armour M."/>
            <person name="Olukolu B."/>
            <person name="Poorten T."/>
            <person name="Britton C."/>
            <person name="Davik J."/>
            <person name="Ashrafi H."/>
            <person name="Aiden E.L."/>
            <person name="Borodovsky M."/>
            <person name="Worthington M."/>
        </authorList>
    </citation>
    <scope>NUCLEOTIDE SEQUENCE [LARGE SCALE GENOMIC DNA]</scope>
    <source>
        <strain evidence="3">PI 553951</strain>
    </source>
</reference>
<dbReference type="AlphaFoldDB" id="A0AAW1WVV0"/>
<dbReference type="InterPro" id="IPR045010">
    <property type="entry name" value="MDR_fam"/>
</dbReference>
<dbReference type="Gene3D" id="3.40.50.720">
    <property type="entry name" value="NAD(P)-binding Rossmann-like Domain"/>
    <property type="match status" value="2"/>
</dbReference>
<dbReference type="InterPro" id="IPR013149">
    <property type="entry name" value="ADH-like_C"/>
</dbReference>
<dbReference type="Gene3D" id="3.90.180.10">
    <property type="entry name" value="Medium-chain alcohol dehydrogenases, catalytic domain"/>
    <property type="match status" value="1"/>
</dbReference>
<dbReference type="PANTHER" id="PTHR43205">
    <property type="entry name" value="PROSTAGLANDIN REDUCTASE"/>
    <property type="match status" value="1"/>
</dbReference>
<proteinExistence type="predicted"/>
<protein>
    <recommendedName>
        <fullName evidence="2">Alcohol dehydrogenase-like C-terminal domain-containing protein</fullName>
    </recommendedName>
</protein>
<evidence type="ECO:0000313" key="4">
    <source>
        <dbReference type="Proteomes" id="UP001457282"/>
    </source>
</evidence>
<feature type="chain" id="PRO_5043923646" description="Alcohol dehydrogenase-like C-terminal domain-containing protein" evidence="1">
    <location>
        <begin position="29"/>
        <end position="197"/>
    </location>
</feature>
<evidence type="ECO:0000313" key="3">
    <source>
        <dbReference type="EMBL" id="KAK9927836.1"/>
    </source>
</evidence>